<dbReference type="HAMAP" id="MF_00019">
    <property type="entry name" value="PlsX"/>
    <property type="match status" value="1"/>
</dbReference>
<keyword evidence="3 10" id="KW-0444">Lipid biosynthesis</keyword>
<comment type="pathway">
    <text evidence="10">Lipid metabolism; phospholipid metabolism.</text>
</comment>
<evidence type="ECO:0000256" key="5">
    <source>
        <dbReference type="ARBA" id="ARBA00023098"/>
    </source>
</evidence>
<dbReference type="AlphaFoldDB" id="A0A4P6X7Q6"/>
<dbReference type="EMBL" id="CP037867">
    <property type="protein sequence ID" value="QBM29734.1"/>
    <property type="molecule type" value="Genomic_DNA"/>
</dbReference>
<name>A0A4P6X7Q6_HYDPS</name>
<dbReference type="GO" id="GO:0008654">
    <property type="term" value="P:phospholipid biosynthetic process"/>
    <property type="evidence" value="ECO:0007669"/>
    <property type="project" value="UniProtKB-KW"/>
</dbReference>
<reference evidence="11 12" key="1">
    <citation type="submission" date="2019-03" db="EMBL/GenBank/DDBJ databases">
        <authorList>
            <person name="Sebastian G."/>
            <person name="Baumann P."/>
            <person name="Ruckert C."/>
            <person name="Kalinowski J."/>
            <person name="Nebel B."/>
            <person name="Takors R."/>
            <person name="Blombach B."/>
        </authorList>
    </citation>
    <scope>NUCLEOTIDE SEQUENCE [LARGE SCALE GENOMIC DNA]</scope>
    <source>
        <strain evidence="11 12">DSM 1084</strain>
    </source>
</reference>
<evidence type="ECO:0000313" key="11">
    <source>
        <dbReference type="EMBL" id="QBM29734.1"/>
    </source>
</evidence>
<dbReference type="GO" id="GO:0043811">
    <property type="term" value="F:phosphate:acyl-[acyl carrier protein] acyltransferase activity"/>
    <property type="evidence" value="ECO:0007669"/>
    <property type="project" value="UniProtKB-UniRule"/>
</dbReference>
<keyword evidence="2 10" id="KW-0963">Cytoplasm</keyword>
<dbReference type="InterPro" id="IPR003664">
    <property type="entry name" value="FA_synthesis"/>
</dbReference>
<keyword evidence="6 10" id="KW-0594">Phospholipid biosynthesis</keyword>
<dbReference type="GO" id="GO:0005737">
    <property type="term" value="C:cytoplasm"/>
    <property type="evidence" value="ECO:0007669"/>
    <property type="project" value="UniProtKB-SubCell"/>
</dbReference>
<evidence type="ECO:0000256" key="7">
    <source>
        <dbReference type="ARBA" id="ARBA00023264"/>
    </source>
</evidence>
<evidence type="ECO:0000313" key="12">
    <source>
        <dbReference type="Proteomes" id="UP000293912"/>
    </source>
</evidence>
<dbReference type="PANTHER" id="PTHR30100:SF1">
    <property type="entry name" value="PHOSPHATE ACYLTRANSFERASE"/>
    <property type="match status" value="1"/>
</dbReference>
<dbReference type="Gene3D" id="3.40.718.10">
    <property type="entry name" value="Isopropylmalate Dehydrogenase"/>
    <property type="match status" value="1"/>
</dbReference>
<dbReference type="UniPathway" id="UPA00085"/>
<evidence type="ECO:0000256" key="6">
    <source>
        <dbReference type="ARBA" id="ARBA00023209"/>
    </source>
</evidence>
<sequence>MITVAVDCMGGDVGPAATLPACAAFLASHPQAQLLLVGQPEAFKSWPQLLNNVRCRVVHASEVVTMDDPVEVAMRRKKDSSMRVAIQHVKDGVAQAAVSAGNTGALMAISRYLLKTMEGIDRPAIASQMPNARGGATTVLDLGANVDCTAEHLLQFAVMGSALVVAISGREDPTVGLLNVGEEVIKGSEVIKQAGVLLRNAANTGDLNFFGNVEGNDIFKGTTDIVVCDGFVGNVALKASEGLATMIGGFIKAEFSRSIFTKLGALFAYPVISAFKKRMDYRRYNGAALLGLRGLVFKSHGSADAFAFEQALARAYDAAHNQLLEKVRERIAHAAPLIDPEAIPSDLKSIPTI</sequence>
<evidence type="ECO:0000256" key="8">
    <source>
        <dbReference type="ARBA" id="ARBA00024069"/>
    </source>
</evidence>
<comment type="subcellular location">
    <subcellularLocation>
        <location evidence="10">Cytoplasm</location>
    </subcellularLocation>
    <text evidence="10">Associated with the membrane possibly through PlsY.</text>
</comment>
<comment type="subunit">
    <text evidence="9 10">Homodimer. Probably interacts with PlsY.</text>
</comment>
<evidence type="ECO:0000256" key="1">
    <source>
        <dbReference type="ARBA" id="ARBA00001232"/>
    </source>
</evidence>
<comment type="function">
    <text evidence="10">Catalyzes the reversible formation of acyl-phosphate (acyl-PO(4)) from acyl-[acyl-carrier-protein] (acyl-ACP). This enzyme utilizes acyl-ACP as fatty acyl donor, but not acyl-CoA.</text>
</comment>
<keyword evidence="12" id="KW-1185">Reference proteome</keyword>
<dbReference type="PANTHER" id="PTHR30100">
    <property type="entry name" value="FATTY ACID/PHOSPHOLIPID SYNTHESIS PROTEIN PLSX"/>
    <property type="match status" value="1"/>
</dbReference>
<comment type="catalytic activity">
    <reaction evidence="1 10">
        <text>a fatty acyl-[ACP] + phosphate = an acyl phosphate + holo-[ACP]</text>
        <dbReference type="Rhea" id="RHEA:42292"/>
        <dbReference type="Rhea" id="RHEA-COMP:9685"/>
        <dbReference type="Rhea" id="RHEA-COMP:14125"/>
        <dbReference type="ChEBI" id="CHEBI:43474"/>
        <dbReference type="ChEBI" id="CHEBI:59918"/>
        <dbReference type="ChEBI" id="CHEBI:64479"/>
        <dbReference type="ChEBI" id="CHEBI:138651"/>
        <dbReference type="EC" id="2.3.1.274"/>
    </reaction>
</comment>
<dbReference type="SUPFAM" id="SSF53659">
    <property type="entry name" value="Isocitrate/Isopropylmalate dehydrogenase-like"/>
    <property type="match status" value="1"/>
</dbReference>
<dbReference type="NCBIfam" id="TIGR00182">
    <property type="entry name" value="plsX"/>
    <property type="match status" value="1"/>
</dbReference>
<keyword evidence="5 10" id="KW-0443">Lipid metabolism</keyword>
<protein>
    <recommendedName>
        <fullName evidence="8 10">Phosphate acyltransferase</fullName>
        <ecNumber evidence="8 10">2.3.1.274</ecNumber>
    </recommendedName>
    <alternativeName>
        <fullName evidence="10">Acyl-ACP phosphotransacylase</fullName>
    </alternativeName>
    <alternativeName>
        <fullName evidence="10">Acyl-[acyl-carrier-protein]--phosphate acyltransferase</fullName>
    </alternativeName>
    <alternativeName>
        <fullName evidence="10">Phosphate-acyl-ACP acyltransferase</fullName>
    </alternativeName>
</protein>
<dbReference type="Proteomes" id="UP000293912">
    <property type="component" value="Chromosome"/>
</dbReference>
<dbReference type="GO" id="GO:0006633">
    <property type="term" value="P:fatty acid biosynthetic process"/>
    <property type="evidence" value="ECO:0007669"/>
    <property type="project" value="UniProtKB-UniRule"/>
</dbReference>
<dbReference type="InterPro" id="IPR012281">
    <property type="entry name" value="Phospholipid_synth_PlsX-like"/>
</dbReference>
<keyword evidence="11" id="KW-0012">Acyltransferase</keyword>
<dbReference type="EC" id="2.3.1.274" evidence="8 10"/>
<keyword evidence="4 10" id="KW-0808">Transferase</keyword>
<dbReference type="RefSeq" id="WP_066153348.1">
    <property type="nucleotide sequence ID" value="NZ_CP037867.1"/>
</dbReference>
<gene>
    <name evidence="10 11" type="primary">plsX</name>
    <name evidence="11" type="ORF">HPF_18720</name>
</gene>
<organism evidence="11 12">
    <name type="scientific">Hydrogenophaga pseudoflava</name>
    <name type="common">Pseudomonas carboxydoflava</name>
    <dbReference type="NCBI Taxonomy" id="47421"/>
    <lineage>
        <taxon>Bacteria</taxon>
        <taxon>Pseudomonadati</taxon>
        <taxon>Pseudomonadota</taxon>
        <taxon>Betaproteobacteria</taxon>
        <taxon>Burkholderiales</taxon>
        <taxon>Comamonadaceae</taxon>
        <taxon>Hydrogenophaga</taxon>
    </lineage>
</organism>
<dbReference type="Pfam" id="PF02504">
    <property type="entry name" value="FA_synthesis"/>
    <property type="match status" value="1"/>
</dbReference>
<evidence type="ECO:0000256" key="2">
    <source>
        <dbReference type="ARBA" id="ARBA00022490"/>
    </source>
</evidence>
<dbReference type="KEGG" id="hpse:HPF_18720"/>
<evidence type="ECO:0000256" key="3">
    <source>
        <dbReference type="ARBA" id="ARBA00022516"/>
    </source>
</evidence>
<evidence type="ECO:0000256" key="10">
    <source>
        <dbReference type="HAMAP-Rule" id="MF_00019"/>
    </source>
</evidence>
<dbReference type="PIRSF" id="PIRSF002465">
    <property type="entry name" value="Phsphlp_syn_PlsX"/>
    <property type="match status" value="1"/>
</dbReference>
<keyword evidence="7 10" id="KW-1208">Phospholipid metabolism</keyword>
<evidence type="ECO:0000256" key="9">
    <source>
        <dbReference type="ARBA" id="ARBA00046608"/>
    </source>
</evidence>
<proteinExistence type="inferred from homology"/>
<comment type="similarity">
    <text evidence="10">Belongs to the PlsX family.</text>
</comment>
<accession>A0A4P6X7Q6</accession>
<evidence type="ECO:0000256" key="4">
    <source>
        <dbReference type="ARBA" id="ARBA00022679"/>
    </source>
</evidence>